<comment type="caution">
    <text evidence="1">The sequence shown here is derived from an EMBL/GenBank/DDBJ whole genome shotgun (WGS) entry which is preliminary data.</text>
</comment>
<dbReference type="Proteomes" id="UP001148662">
    <property type="component" value="Unassembled WGS sequence"/>
</dbReference>
<protein>
    <submittedName>
        <fullName evidence="1">Uncharacterized protein</fullName>
    </submittedName>
</protein>
<proteinExistence type="predicted"/>
<accession>A0ACC1SJJ7</accession>
<reference evidence="1" key="1">
    <citation type="submission" date="2022-07" db="EMBL/GenBank/DDBJ databases">
        <title>Genome Sequence of Phlebia brevispora.</title>
        <authorList>
            <person name="Buettner E."/>
        </authorList>
    </citation>
    <scope>NUCLEOTIDE SEQUENCE</scope>
    <source>
        <strain evidence="1">MPL23</strain>
    </source>
</reference>
<evidence type="ECO:0000313" key="2">
    <source>
        <dbReference type="Proteomes" id="UP001148662"/>
    </source>
</evidence>
<organism evidence="1 2">
    <name type="scientific">Phlebia brevispora</name>
    <dbReference type="NCBI Taxonomy" id="194682"/>
    <lineage>
        <taxon>Eukaryota</taxon>
        <taxon>Fungi</taxon>
        <taxon>Dikarya</taxon>
        <taxon>Basidiomycota</taxon>
        <taxon>Agaricomycotina</taxon>
        <taxon>Agaricomycetes</taxon>
        <taxon>Polyporales</taxon>
        <taxon>Meruliaceae</taxon>
        <taxon>Phlebia</taxon>
    </lineage>
</organism>
<sequence length="362" mass="39823">MVVAIALWSLEVQPGSPQTFTVPNDLRITNVALGADVTEEGGRTSLKLTYKAPKPSDSDEDEDDEDDDEDEGQEEPTMTILCSLTPGIIEHALVDLILEEEQEVVFEALGKNTVFLTGNYVDQTPLGHNHDNEDYDSEDEDEDLYGIDGIDGSSSDVDIDEIGGEDDSHRFEEVVEEEEEIIEKQVDEAKLSKAQKKKLNKKLKAENGEAVPAGEEKKAEAKEAEKPKEKKKEKKEKAKKDAGEEVKEKKPEVKELAGGVKIEDRKIGTGPQAKKGDRVSMRYVGKFTNGKQFDANTRGKPFPFRIGQGEVIKGWDVGVAGMRVGGERKLTIPGPMAYGNNPPPGMPRNATLLFEVKLVSIN</sequence>
<keyword evidence="2" id="KW-1185">Reference proteome</keyword>
<name>A0ACC1SJJ7_9APHY</name>
<gene>
    <name evidence="1" type="ORF">NM688_g6142</name>
</gene>
<dbReference type="EMBL" id="JANHOG010001223">
    <property type="protein sequence ID" value="KAJ3541014.1"/>
    <property type="molecule type" value="Genomic_DNA"/>
</dbReference>
<evidence type="ECO:0000313" key="1">
    <source>
        <dbReference type="EMBL" id="KAJ3541014.1"/>
    </source>
</evidence>